<dbReference type="RefSeq" id="WP_184435062.1">
    <property type="nucleotide sequence ID" value="NZ_JACIGI010000015.1"/>
</dbReference>
<evidence type="ECO:0000313" key="4">
    <source>
        <dbReference type="Proteomes" id="UP000555728"/>
    </source>
</evidence>
<evidence type="ECO:0000256" key="2">
    <source>
        <dbReference type="SAM" id="SignalP"/>
    </source>
</evidence>
<feature type="signal peptide" evidence="2">
    <location>
        <begin position="1"/>
        <end position="24"/>
    </location>
</feature>
<comment type="caution">
    <text evidence="3">The sequence shown here is derived from an EMBL/GenBank/DDBJ whole genome shotgun (WGS) entry which is preliminary data.</text>
</comment>
<organism evidence="3 4">
    <name type="scientific">Roseospira goensis</name>
    <dbReference type="NCBI Taxonomy" id="391922"/>
    <lineage>
        <taxon>Bacteria</taxon>
        <taxon>Pseudomonadati</taxon>
        <taxon>Pseudomonadota</taxon>
        <taxon>Alphaproteobacteria</taxon>
        <taxon>Rhodospirillales</taxon>
        <taxon>Rhodospirillaceae</taxon>
        <taxon>Roseospira</taxon>
    </lineage>
</organism>
<protein>
    <recommendedName>
        <fullName evidence="5">Lipoprotein</fullName>
    </recommendedName>
</protein>
<reference evidence="3 4" key="1">
    <citation type="submission" date="2020-08" db="EMBL/GenBank/DDBJ databases">
        <title>Genome sequencing of Purple Non-Sulfur Bacteria from various extreme environments.</title>
        <authorList>
            <person name="Mayer M."/>
        </authorList>
    </citation>
    <scope>NUCLEOTIDE SEQUENCE [LARGE SCALE GENOMIC DNA]</scope>
    <source>
        <strain evidence="3 4">JA135</strain>
    </source>
</reference>
<feature type="region of interest" description="Disordered" evidence="1">
    <location>
        <begin position="117"/>
        <end position="145"/>
    </location>
</feature>
<dbReference type="Proteomes" id="UP000555728">
    <property type="component" value="Unassembled WGS sequence"/>
</dbReference>
<dbReference type="EMBL" id="JACIGI010000015">
    <property type="protein sequence ID" value="MBB4286317.1"/>
    <property type="molecule type" value="Genomic_DNA"/>
</dbReference>
<dbReference type="PROSITE" id="PS51257">
    <property type="entry name" value="PROKAR_LIPOPROTEIN"/>
    <property type="match status" value="1"/>
</dbReference>
<evidence type="ECO:0000256" key="1">
    <source>
        <dbReference type="SAM" id="MobiDB-lite"/>
    </source>
</evidence>
<evidence type="ECO:0008006" key="5">
    <source>
        <dbReference type="Google" id="ProtNLM"/>
    </source>
</evidence>
<name>A0A7W6S176_9PROT</name>
<gene>
    <name evidence="3" type="ORF">GGD88_002046</name>
</gene>
<feature type="chain" id="PRO_5031281581" description="Lipoprotein" evidence="2">
    <location>
        <begin position="25"/>
        <end position="207"/>
    </location>
</feature>
<proteinExistence type="predicted"/>
<keyword evidence="4" id="KW-1185">Reference proteome</keyword>
<keyword evidence="2" id="KW-0732">Signal</keyword>
<accession>A0A7W6S176</accession>
<dbReference type="AlphaFoldDB" id="A0A7W6S176"/>
<evidence type="ECO:0000313" key="3">
    <source>
        <dbReference type="EMBL" id="MBB4286317.1"/>
    </source>
</evidence>
<feature type="compositionally biased region" description="Gly residues" evidence="1">
    <location>
        <begin position="131"/>
        <end position="145"/>
    </location>
</feature>
<sequence length="207" mass="20213">MAAARAVSAGALAGVLSLALAACAGPRTVSHVSSPNDVFNYVITGTLPLEVVGNPFAGVSDATVAAAAARAMSGNVNGRPLGFVPTAVGTAGPGYRTVLFLGDGGVPDGQALCRGALPAGTGQTGETSPGTGAGTGAGTTAGTGGGGPLHASAALCDRAEMVAWAEGWGGPATAPDSAAFRILMDQLANAVFKRERDRREIGDPWPG</sequence>